<reference evidence="2" key="1">
    <citation type="submission" date="2020-08" db="EMBL/GenBank/DDBJ databases">
        <title>Genome public.</title>
        <authorList>
            <person name="Liu C."/>
            <person name="Sun Q."/>
        </authorList>
    </citation>
    <scope>NUCLEOTIDE SEQUENCE</scope>
    <source>
        <strain evidence="2">BX5</strain>
    </source>
</reference>
<evidence type="ECO:0000256" key="1">
    <source>
        <dbReference type="SAM" id="Phobius"/>
    </source>
</evidence>
<dbReference type="Pfam" id="PF13630">
    <property type="entry name" value="SdpI"/>
    <property type="match status" value="1"/>
</dbReference>
<gene>
    <name evidence="2" type="ORF">H8S55_07335</name>
</gene>
<comment type="caution">
    <text evidence="2">The sequence shown here is derived from an EMBL/GenBank/DDBJ whole genome shotgun (WGS) entry which is preliminary data.</text>
</comment>
<feature type="transmembrane region" description="Helical" evidence="1">
    <location>
        <begin position="6"/>
        <end position="23"/>
    </location>
</feature>
<keyword evidence="1" id="KW-0472">Membrane</keyword>
<accession>A0A8J6IY07</accession>
<evidence type="ECO:0000313" key="3">
    <source>
        <dbReference type="Proteomes" id="UP000602260"/>
    </source>
</evidence>
<dbReference type="AlphaFoldDB" id="A0A8J6IY07"/>
<proteinExistence type="predicted"/>
<evidence type="ECO:0000313" key="2">
    <source>
        <dbReference type="EMBL" id="MBC5717130.1"/>
    </source>
</evidence>
<protein>
    <submittedName>
        <fullName evidence="2">SdpI family protein</fullName>
    </submittedName>
</protein>
<dbReference type="InterPro" id="IPR025962">
    <property type="entry name" value="SdpI/YhfL"/>
</dbReference>
<keyword evidence="1" id="KW-1133">Transmembrane helix</keyword>
<organism evidence="2 3">
    <name type="scientific">Flintibacter faecis</name>
    <dbReference type="NCBI Taxonomy" id="2763047"/>
    <lineage>
        <taxon>Bacteria</taxon>
        <taxon>Bacillati</taxon>
        <taxon>Bacillota</taxon>
        <taxon>Clostridia</taxon>
        <taxon>Eubacteriales</taxon>
        <taxon>Flintibacter</taxon>
    </lineage>
</organism>
<feature type="transmembrane region" description="Helical" evidence="1">
    <location>
        <begin position="85"/>
        <end position="104"/>
    </location>
</feature>
<dbReference type="Proteomes" id="UP000602260">
    <property type="component" value="Unassembled WGS sequence"/>
</dbReference>
<dbReference type="RefSeq" id="WP_186878429.1">
    <property type="nucleotide sequence ID" value="NZ_JACOPN010000004.1"/>
</dbReference>
<sequence length="121" mass="13504">MMWFQVILTMLTPVAMLAVGLRWRKHPPRREGNGLAYRTALSEQNEDTWRFAHAHLSKLWVRLGLALAVVSAGAAYFGRSLLGTLFLWLIGGQMIFLCLSAFLVDGLLKANFNEDGSPAKN</sequence>
<keyword evidence="1" id="KW-0812">Transmembrane</keyword>
<keyword evidence="3" id="KW-1185">Reference proteome</keyword>
<feature type="transmembrane region" description="Helical" evidence="1">
    <location>
        <begin position="59"/>
        <end position="79"/>
    </location>
</feature>
<dbReference type="EMBL" id="JACOPN010000004">
    <property type="protein sequence ID" value="MBC5717130.1"/>
    <property type="molecule type" value="Genomic_DNA"/>
</dbReference>
<name>A0A8J6IY07_9FIRM</name>